<protein>
    <submittedName>
        <fullName evidence="3">Uncharacterized protein</fullName>
    </submittedName>
</protein>
<accession>A0ABR1J5G2</accession>
<gene>
    <name evidence="3" type="ORF">VKT23_014417</name>
</gene>
<feature type="compositionally biased region" description="Polar residues" evidence="1">
    <location>
        <begin position="10"/>
        <end position="37"/>
    </location>
</feature>
<keyword evidence="4" id="KW-1185">Reference proteome</keyword>
<proteinExistence type="predicted"/>
<sequence length="434" mass="48953">MPRSCRSVGSPPSYQSKYTSPPPSYDSTRNSRAQNDQSSDSSSTSSSPGYNHHSHYHIYNVRGDQDDENRPLVSGQQDSFSSGDITCTVSRKTVLVGVALTFFSLVAFILYISQVKSPLTSFWVDVTPEPTCHAIGARDYTATLVNIPKDWDPLQACSKTVLVIHNKTVLSPRLCAYERSAEGETIVKGKWTINFSESDCMPAWSSIDPENCVAWGVRQYHADLGYVPAGLDKLASCKATPAFFHGRSVLPARCMLLARSDENGTVATRGEWDIDFSESSCESNWIEVNADWQCHAYDKKRYTAILDSVPEELDPLQTCYEVPHNFDGVDLKPQSCDWNQGRMEGTWFVGAPECRPVLKDIIDYGCIESQPGFKRVEGEVVDIGEHEDWYRMCTTIPYYWRGQAYLPVQCESRTSWFQTRRYALYNLPSSSWWC</sequence>
<keyword evidence="2" id="KW-1133">Transmembrane helix</keyword>
<reference evidence="3 4" key="1">
    <citation type="submission" date="2024-01" db="EMBL/GenBank/DDBJ databases">
        <title>A draft genome for the cacao thread blight pathogen Marasmiellus scandens.</title>
        <authorList>
            <person name="Baruah I.K."/>
            <person name="Leung J."/>
            <person name="Bukari Y."/>
            <person name="Amoako-Attah I."/>
            <person name="Meinhardt L.W."/>
            <person name="Bailey B.A."/>
            <person name="Cohen S.P."/>
        </authorList>
    </citation>
    <scope>NUCLEOTIDE SEQUENCE [LARGE SCALE GENOMIC DNA]</scope>
    <source>
        <strain evidence="3 4">GH-19</strain>
    </source>
</reference>
<comment type="caution">
    <text evidence="3">The sequence shown here is derived from an EMBL/GenBank/DDBJ whole genome shotgun (WGS) entry which is preliminary data.</text>
</comment>
<dbReference type="EMBL" id="JBANRG010000043">
    <property type="protein sequence ID" value="KAK7446722.1"/>
    <property type="molecule type" value="Genomic_DNA"/>
</dbReference>
<keyword evidence="2" id="KW-0812">Transmembrane</keyword>
<organism evidence="3 4">
    <name type="scientific">Marasmiellus scandens</name>
    <dbReference type="NCBI Taxonomy" id="2682957"/>
    <lineage>
        <taxon>Eukaryota</taxon>
        <taxon>Fungi</taxon>
        <taxon>Dikarya</taxon>
        <taxon>Basidiomycota</taxon>
        <taxon>Agaricomycotina</taxon>
        <taxon>Agaricomycetes</taxon>
        <taxon>Agaricomycetidae</taxon>
        <taxon>Agaricales</taxon>
        <taxon>Marasmiineae</taxon>
        <taxon>Omphalotaceae</taxon>
        <taxon>Marasmiellus</taxon>
    </lineage>
</organism>
<feature type="region of interest" description="Disordered" evidence="1">
    <location>
        <begin position="1"/>
        <end position="55"/>
    </location>
</feature>
<dbReference type="Proteomes" id="UP001498398">
    <property type="component" value="Unassembled WGS sequence"/>
</dbReference>
<name>A0ABR1J5G2_9AGAR</name>
<feature type="compositionally biased region" description="Low complexity" evidence="1">
    <location>
        <begin position="38"/>
        <end position="47"/>
    </location>
</feature>
<evidence type="ECO:0000313" key="4">
    <source>
        <dbReference type="Proteomes" id="UP001498398"/>
    </source>
</evidence>
<evidence type="ECO:0000256" key="1">
    <source>
        <dbReference type="SAM" id="MobiDB-lite"/>
    </source>
</evidence>
<keyword evidence="2" id="KW-0472">Membrane</keyword>
<evidence type="ECO:0000256" key="2">
    <source>
        <dbReference type="SAM" id="Phobius"/>
    </source>
</evidence>
<evidence type="ECO:0000313" key="3">
    <source>
        <dbReference type="EMBL" id="KAK7446722.1"/>
    </source>
</evidence>
<feature type="transmembrane region" description="Helical" evidence="2">
    <location>
        <begin position="94"/>
        <end position="112"/>
    </location>
</feature>